<evidence type="ECO:0000313" key="2">
    <source>
        <dbReference type="EMBL" id="GFR89763.1"/>
    </source>
</evidence>
<dbReference type="Gene3D" id="2.60.40.10">
    <property type="entry name" value="Immunoglobulins"/>
    <property type="match status" value="1"/>
</dbReference>
<dbReference type="Proteomes" id="UP000762676">
    <property type="component" value="Unassembled WGS sequence"/>
</dbReference>
<feature type="domain" description="Ig-like" evidence="1">
    <location>
        <begin position="1"/>
        <end position="102"/>
    </location>
</feature>
<comment type="caution">
    <text evidence="2">The sequence shown here is derived from an EMBL/GenBank/DDBJ whole genome shotgun (WGS) entry which is preliminary data.</text>
</comment>
<dbReference type="EMBL" id="BMAT01001644">
    <property type="protein sequence ID" value="GFR89763.1"/>
    <property type="molecule type" value="Genomic_DNA"/>
</dbReference>
<sequence>MLSATANEGERLEVTCSLTPGSYASIGVYRLVGDKEQPIVTFFRNGTDAILSERVTSTVRRLVGSATHMVTLLDQVSCTVAGEYVCKHDNGQQHSAETKVFALPSGSSKVESIEVQIGGSQSTVRCISIVVDK</sequence>
<organism evidence="2 3">
    <name type="scientific">Elysia marginata</name>
    <dbReference type="NCBI Taxonomy" id="1093978"/>
    <lineage>
        <taxon>Eukaryota</taxon>
        <taxon>Metazoa</taxon>
        <taxon>Spiralia</taxon>
        <taxon>Lophotrochozoa</taxon>
        <taxon>Mollusca</taxon>
        <taxon>Gastropoda</taxon>
        <taxon>Heterobranchia</taxon>
        <taxon>Euthyneura</taxon>
        <taxon>Panpulmonata</taxon>
        <taxon>Sacoglossa</taxon>
        <taxon>Placobranchoidea</taxon>
        <taxon>Plakobranchidae</taxon>
        <taxon>Elysia</taxon>
    </lineage>
</organism>
<dbReference type="AlphaFoldDB" id="A0AAV4GXT2"/>
<reference evidence="2 3" key="1">
    <citation type="journal article" date="2021" name="Elife">
        <title>Chloroplast acquisition without the gene transfer in kleptoplastic sea slugs, Plakobranchus ocellatus.</title>
        <authorList>
            <person name="Maeda T."/>
            <person name="Takahashi S."/>
            <person name="Yoshida T."/>
            <person name="Shimamura S."/>
            <person name="Takaki Y."/>
            <person name="Nagai Y."/>
            <person name="Toyoda A."/>
            <person name="Suzuki Y."/>
            <person name="Arimoto A."/>
            <person name="Ishii H."/>
            <person name="Satoh N."/>
            <person name="Nishiyama T."/>
            <person name="Hasebe M."/>
            <person name="Maruyama T."/>
            <person name="Minagawa J."/>
            <person name="Obokata J."/>
            <person name="Shigenobu S."/>
        </authorList>
    </citation>
    <scope>NUCLEOTIDE SEQUENCE [LARGE SCALE GENOMIC DNA]</scope>
</reference>
<evidence type="ECO:0000259" key="1">
    <source>
        <dbReference type="PROSITE" id="PS50835"/>
    </source>
</evidence>
<evidence type="ECO:0000313" key="3">
    <source>
        <dbReference type="Proteomes" id="UP000762676"/>
    </source>
</evidence>
<dbReference type="InterPro" id="IPR013783">
    <property type="entry name" value="Ig-like_fold"/>
</dbReference>
<proteinExistence type="predicted"/>
<accession>A0AAV4GXT2</accession>
<name>A0AAV4GXT2_9GAST</name>
<dbReference type="InterPro" id="IPR007110">
    <property type="entry name" value="Ig-like_dom"/>
</dbReference>
<feature type="non-terminal residue" evidence="2">
    <location>
        <position position="133"/>
    </location>
</feature>
<protein>
    <recommendedName>
        <fullName evidence="1">Ig-like domain-containing protein</fullName>
    </recommendedName>
</protein>
<dbReference type="PROSITE" id="PS50835">
    <property type="entry name" value="IG_LIKE"/>
    <property type="match status" value="1"/>
</dbReference>
<gene>
    <name evidence="2" type="ORF">ElyMa_000801500</name>
</gene>
<keyword evidence="3" id="KW-1185">Reference proteome</keyword>